<proteinExistence type="predicted"/>
<dbReference type="InterPro" id="IPR052710">
    <property type="entry name" value="CAAX_protease"/>
</dbReference>
<feature type="compositionally biased region" description="Pro residues" evidence="1">
    <location>
        <begin position="33"/>
        <end position="43"/>
    </location>
</feature>
<feature type="transmembrane region" description="Helical" evidence="2">
    <location>
        <begin position="79"/>
        <end position="105"/>
    </location>
</feature>
<reference evidence="4" key="1">
    <citation type="submission" date="2024-08" db="EMBL/GenBank/DDBJ databases">
        <authorList>
            <person name="Yu S.T."/>
        </authorList>
    </citation>
    <scope>NUCLEOTIDE SEQUENCE</scope>
    <source>
        <strain evidence="4">R33</strain>
    </source>
</reference>
<feature type="transmembrane region" description="Helical" evidence="2">
    <location>
        <begin position="200"/>
        <end position="219"/>
    </location>
</feature>
<keyword evidence="2" id="KW-0472">Membrane</keyword>
<feature type="transmembrane region" description="Helical" evidence="2">
    <location>
        <begin position="260"/>
        <end position="281"/>
    </location>
</feature>
<dbReference type="RefSeq" id="WP_369779611.1">
    <property type="nucleotide sequence ID" value="NZ_CP165727.1"/>
</dbReference>
<evidence type="ECO:0000259" key="3">
    <source>
        <dbReference type="Pfam" id="PF02517"/>
    </source>
</evidence>
<feature type="transmembrane region" description="Helical" evidence="2">
    <location>
        <begin position="231"/>
        <end position="254"/>
    </location>
</feature>
<feature type="region of interest" description="Disordered" evidence="1">
    <location>
        <begin position="1"/>
        <end position="47"/>
    </location>
</feature>
<feature type="transmembrane region" description="Helical" evidence="2">
    <location>
        <begin position="125"/>
        <end position="144"/>
    </location>
</feature>
<gene>
    <name evidence="4" type="ORF">AB5J51_35875</name>
</gene>
<keyword evidence="2" id="KW-0812">Transmembrane</keyword>
<sequence length="378" mass="39398">MSETPHPDGRFTPADANAQVWADGNPSAGAAPWAPPQGRPAPPAGYVQPPALVAAPAGSLYHEQARNGRQGALGRLGEVLLVTVLLAVGLIAVTVAGMAIGHALGLKLAPDGGDRVLSDPLADEAMGLVALAVGIPVVLLAVRACGRRPAGTVVSVLGRLRWRWLARCAAVAFPLMALQMGALVLWGWVEDGPESLAGEFPGWLPLLLGSAVFLGLVPFQAAAEEFVFRGWLAQFFGGFLRSPWPGIVVASLLFALAHGFGAWSGFALLFYSAVWWGWLVIRTGGLEAVIAIHTANNVLSYGTALALGQLADSGTAADAPWQALVLELVCAPAYCLLISKLGARYGVESRSPDHQLTLPVRDAVRSAASSWPAGTPPR</sequence>
<dbReference type="AlphaFoldDB" id="A0AB39YE25"/>
<feature type="domain" description="CAAX prenyl protease 2/Lysostaphin resistance protein A-like" evidence="3">
    <location>
        <begin position="211"/>
        <end position="299"/>
    </location>
</feature>
<evidence type="ECO:0000256" key="2">
    <source>
        <dbReference type="SAM" id="Phobius"/>
    </source>
</evidence>
<dbReference type="InterPro" id="IPR003675">
    <property type="entry name" value="Rce1/LyrA-like_dom"/>
</dbReference>
<dbReference type="EMBL" id="CP165727">
    <property type="protein sequence ID" value="XDV67921.1"/>
    <property type="molecule type" value="Genomic_DNA"/>
</dbReference>
<name>A0AB39YE25_9ACTN</name>
<keyword evidence="2" id="KW-1133">Transmembrane helix</keyword>
<accession>A0AB39YE25</accession>
<dbReference type="Pfam" id="PF02517">
    <property type="entry name" value="Rce1-like"/>
    <property type="match status" value="1"/>
</dbReference>
<dbReference type="PANTHER" id="PTHR36435">
    <property type="entry name" value="SLR1288 PROTEIN"/>
    <property type="match status" value="1"/>
</dbReference>
<feature type="transmembrane region" description="Helical" evidence="2">
    <location>
        <begin position="164"/>
        <end position="188"/>
    </location>
</feature>
<dbReference type="GO" id="GO:0004175">
    <property type="term" value="F:endopeptidase activity"/>
    <property type="evidence" value="ECO:0007669"/>
    <property type="project" value="UniProtKB-ARBA"/>
</dbReference>
<organism evidence="4">
    <name type="scientific">Streptomyces sp. R33</name>
    <dbReference type="NCBI Taxonomy" id="3238629"/>
    <lineage>
        <taxon>Bacteria</taxon>
        <taxon>Bacillati</taxon>
        <taxon>Actinomycetota</taxon>
        <taxon>Actinomycetes</taxon>
        <taxon>Kitasatosporales</taxon>
        <taxon>Streptomycetaceae</taxon>
        <taxon>Streptomyces</taxon>
    </lineage>
</organism>
<dbReference type="PANTHER" id="PTHR36435:SF1">
    <property type="entry name" value="CAAX AMINO TERMINAL PROTEASE FAMILY PROTEIN"/>
    <property type="match status" value="1"/>
</dbReference>
<dbReference type="GO" id="GO:0080120">
    <property type="term" value="P:CAAX-box protein maturation"/>
    <property type="evidence" value="ECO:0007669"/>
    <property type="project" value="UniProtKB-ARBA"/>
</dbReference>
<protein>
    <submittedName>
        <fullName evidence="4">Lysostaphin resistance A-like protein</fullName>
    </submittedName>
</protein>
<evidence type="ECO:0000313" key="4">
    <source>
        <dbReference type="EMBL" id="XDV67921.1"/>
    </source>
</evidence>
<evidence type="ECO:0000256" key="1">
    <source>
        <dbReference type="SAM" id="MobiDB-lite"/>
    </source>
</evidence>